<evidence type="ECO:0000256" key="1">
    <source>
        <dbReference type="SAM" id="MobiDB-lite"/>
    </source>
</evidence>
<evidence type="ECO:0000313" key="2">
    <source>
        <dbReference type="EMBL" id="MEX5728624.1"/>
    </source>
</evidence>
<keyword evidence="3" id="KW-1185">Reference proteome</keyword>
<dbReference type="Proteomes" id="UP001560019">
    <property type="component" value="Unassembled WGS sequence"/>
</dbReference>
<evidence type="ECO:0008006" key="4">
    <source>
        <dbReference type="Google" id="ProtNLM"/>
    </source>
</evidence>
<protein>
    <recommendedName>
        <fullName evidence="4">Restriction endonuclease type IV Mrr domain-containing protein</fullName>
    </recommendedName>
</protein>
<reference evidence="2 3" key="1">
    <citation type="submission" date="2024-06" db="EMBL/GenBank/DDBJ databases">
        <title>Genome of Rhodovulum iodosum, a marine photoferrotroph.</title>
        <authorList>
            <person name="Bianchini G."/>
            <person name="Nikeleit V."/>
            <person name="Kappler A."/>
            <person name="Bryce C."/>
            <person name="Sanchez-Baracaldo P."/>
        </authorList>
    </citation>
    <scope>NUCLEOTIDE SEQUENCE [LARGE SCALE GENOMIC DNA]</scope>
    <source>
        <strain evidence="2 3">UT/N1</strain>
    </source>
</reference>
<sequence>MYLGERPIPVASAPPLAFDFIDKLGKLPNLLTPYYSFSAGVLAGLKANVVRWHSASLYIWLVARVHAQCEFVMRRYSSTPEDHLFNKGDWFATQEAWKQKLVASIEAMNGDELLNTSTSDLAKYYVSEFVFDVPTILPDEIVADQREAEVEVGRRNDPFYDGYGGTRTVTGTAVDVEIPYTGNKTGFDIQPTTRNFNNPRAYVGSDSLKFSITGTNLTADQVRKEVDSRVSSINQHLEWLTKDAQGYNAGLLALATQTIERRKEKLLKDKSLVAGLGFKMKERPGASETFAAPSVRRKIRPATPKPKASRAPFEPEPTLTSDDYEHILKVLENMVQVMEQSPGAFREIDEESLRTHFLVQLNGHFSGDATGETFNYEGKTDILIKVDGRNIFIGECKFWTGEKAYLETLDQVLSYLSWRDTKAAVLMFSRNKDFTGVLEKISSSTPNHANFKKLVKQRSESSWTYLFGHKDDTNREISITVQAYNVPERIEPRIRPLGR</sequence>
<feature type="region of interest" description="Disordered" evidence="1">
    <location>
        <begin position="291"/>
        <end position="320"/>
    </location>
</feature>
<dbReference type="EMBL" id="JBEHHI010000002">
    <property type="protein sequence ID" value="MEX5728624.1"/>
    <property type="molecule type" value="Genomic_DNA"/>
</dbReference>
<dbReference type="RefSeq" id="WP_211336819.1">
    <property type="nucleotide sequence ID" value="NZ_JBEHHI010000002.1"/>
</dbReference>
<comment type="caution">
    <text evidence="2">The sequence shown here is derived from an EMBL/GenBank/DDBJ whole genome shotgun (WGS) entry which is preliminary data.</text>
</comment>
<organism evidence="2 3">
    <name type="scientific">Rhodovulum iodosum</name>
    <dbReference type="NCBI Taxonomy" id="68291"/>
    <lineage>
        <taxon>Bacteria</taxon>
        <taxon>Pseudomonadati</taxon>
        <taxon>Pseudomonadota</taxon>
        <taxon>Alphaproteobacteria</taxon>
        <taxon>Rhodobacterales</taxon>
        <taxon>Paracoccaceae</taxon>
        <taxon>Rhodovulum</taxon>
    </lineage>
</organism>
<gene>
    <name evidence="2" type="ORF">Ga0609869_001977</name>
</gene>
<name>A0ABV3XTG1_9RHOB</name>
<evidence type="ECO:0000313" key="3">
    <source>
        <dbReference type="Proteomes" id="UP001560019"/>
    </source>
</evidence>
<accession>A0ABV3XTG1</accession>
<proteinExistence type="predicted"/>